<dbReference type="SUPFAM" id="SSF46785">
    <property type="entry name" value="Winged helix' DNA-binding domain"/>
    <property type="match status" value="1"/>
</dbReference>
<dbReference type="Proteomes" id="UP000198339">
    <property type="component" value="Unassembled WGS sequence"/>
</dbReference>
<dbReference type="RefSeq" id="WP_089216731.1">
    <property type="nucleotide sequence ID" value="NZ_FZPA01000011.1"/>
</dbReference>
<keyword evidence="3" id="KW-1185">Reference proteome</keyword>
<protein>
    <submittedName>
        <fullName evidence="2">Transcriptional regulator, BadM/Rrf2 family</fullName>
    </submittedName>
</protein>
<proteinExistence type="predicted"/>
<accession>A0A239JTW8</accession>
<sequence length="152" mass="16728">MISNKAKYAFRALLSVAALPEGETITSAEIARRHAIPHKFLEQILLDLKKAGILESRRGKSGGYVMLRPSDTVSFGEILRLFDGPLAPLPCLSRQAYRPCDECESEALCEIRREFGRAYDASRRILDNRTLADALAGAPATPLTGKEERLVG</sequence>
<dbReference type="AlphaFoldDB" id="A0A239JTW8"/>
<dbReference type="EMBL" id="FZPA01000011">
    <property type="protein sequence ID" value="SNT09002.1"/>
    <property type="molecule type" value="Genomic_DNA"/>
</dbReference>
<evidence type="ECO:0000313" key="3">
    <source>
        <dbReference type="Proteomes" id="UP000198339"/>
    </source>
</evidence>
<dbReference type="PANTHER" id="PTHR33221:SF5">
    <property type="entry name" value="HTH-TYPE TRANSCRIPTIONAL REGULATOR ISCR"/>
    <property type="match status" value="1"/>
</dbReference>
<evidence type="ECO:0000313" key="2">
    <source>
        <dbReference type="EMBL" id="SNT09002.1"/>
    </source>
</evidence>
<name>A0A239JTW8_9SPHN</name>
<keyword evidence="1" id="KW-0238">DNA-binding</keyword>
<dbReference type="GO" id="GO:0003677">
    <property type="term" value="F:DNA binding"/>
    <property type="evidence" value="ECO:0007669"/>
    <property type="project" value="UniProtKB-KW"/>
</dbReference>
<dbReference type="InterPro" id="IPR036390">
    <property type="entry name" value="WH_DNA-bd_sf"/>
</dbReference>
<organism evidence="2 3">
    <name type="scientific">Sphingopyxis indica</name>
    <dbReference type="NCBI Taxonomy" id="436663"/>
    <lineage>
        <taxon>Bacteria</taxon>
        <taxon>Pseudomonadati</taxon>
        <taxon>Pseudomonadota</taxon>
        <taxon>Alphaproteobacteria</taxon>
        <taxon>Sphingomonadales</taxon>
        <taxon>Sphingomonadaceae</taxon>
        <taxon>Sphingopyxis</taxon>
    </lineage>
</organism>
<dbReference type="OrthoDB" id="9802344at2"/>
<dbReference type="Gene3D" id="1.10.10.10">
    <property type="entry name" value="Winged helix-like DNA-binding domain superfamily/Winged helix DNA-binding domain"/>
    <property type="match status" value="1"/>
</dbReference>
<dbReference type="Pfam" id="PF02082">
    <property type="entry name" value="Rrf2"/>
    <property type="match status" value="1"/>
</dbReference>
<dbReference type="InterPro" id="IPR036388">
    <property type="entry name" value="WH-like_DNA-bd_sf"/>
</dbReference>
<dbReference type="GO" id="GO:0003700">
    <property type="term" value="F:DNA-binding transcription factor activity"/>
    <property type="evidence" value="ECO:0007669"/>
    <property type="project" value="TreeGrafter"/>
</dbReference>
<evidence type="ECO:0000256" key="1">
    <source>
        <dbReference type="ARBA" id="ARBA00023125"/>
    </source>
</evidence>
<dbReference type="GO" id="GO:0005829">
    <property type="term" value="C:cytosol"/>
    <property type="evidence" value="ECO:0007669"/>
    <property type="project" value="TreeGrafter"/>
</dbReference>
<dbReference type="InterPro" id="IPR000944">
    <property type="entry name" value="Tscrpt_reg_Rrf2"/>
</dbReference>
<dbReference type="NCBIfam" id="TIGR00738">
    <property type="entry name" value="rrf2_super"/>
    <property type="match status" value="1"/>
</dbReference>
<dbReference type="PANTHER" id="PTHR33221">
    <property type="entry name" value="WINGED HELIX-TURN-HELIX TRANSCRIPTIONAL REGULATOR, RRF2 FAMILY"/>
    <property type="match status" value="1"/>
</dbReference>
<gene>
    <name evidence="2" type="ORF">SAMN06295955_11161</name>
</gene>
<reference evidence="2 3" key="1">
    <citation type="submission" date="2017-06" db="EMBL/GenBank/DDBJ databases">
        <authorList>
            <person name="Kim H.J."/>
            <person name="Triplett B.A."/>
        </authorList>
    </citation>
    <scope>NUCLEOTIDE SEQUENCE [LARGE SCALE GENOMIC DNA]</scope>
    <source>
        <strain evidence="2 3">DS15</strain>
    </source>
</reference>
<dbReference type="PROSITE" id="PS51197">
    <property type="entry name" value="HTH_RRF2_2"/>
    <property type="match status" value="1"/>
</dbReference>